<accession>A0AA86TJX4</accession>
<evidence type="ECO:0000256" key="2">
    <source>
        <dbReference type="SAM" id="MobiDB-lite"/>
    </source>
</evidence>
<feature type="coiled-coil region" evidence="1">
    <location>
        <begin position="81"/>
        <end position="115"/>
    </location>
</feature>
<dbReference type="AlphaFoldDB" id="A0AA86TJX4"/>
<dbReference type="EMBL" id="CAXDID020000357">
    <property type="protein sequence ID" value="CAL6081851.1"/>
    <property type="molecule type" value="Genomic_DNA"/>
</dbReference>
<evidence type="ECO:0000313" key="4">
    <source>
        <dbReference type="EMBL" id="CAL6081851.1"/>
    </source>
</evidence>
<sequence>MQLQPLVASSPRFSNKTPLTGSNNNSFGASVPQLLSHIQGIEYNRKIHNNFQIRESCELFNVIPDLIRIISQIKLSIQYLYEEEQQRIDLLESALTQIESNVNKLNKNHRKLENKMQTLQQ</sequence>
<organism evidence="3">
    <name type="scientific">Hexamita inflata</name>
    <dbReference type="NCBI Taxonomy" id="28002"/>
    <lineage>
        <taxon>Eukaryota</taxon>
        <taxon>Metamonada</taxon>
        <taxon>Diplomonadida</taxon>
        <taxon>Hexamitidae</taxon>
        <taxon>Hexamitinae</taxon>
        <taxon>Hexamita</taxon>
    </lineage>
</organism>
<keyword evidence="1" id="KW-0175">Coiled coil</keyword>
<keyword evidence="5" id="KW-1185">Reference proteome</keyword>
<dbReference type="Proteomes" id="UP001642409">
    <property type="component" value="Unassembled WGS sequence"/>
</dbReference>
<feature type="region of interest" description="Disordered" evidence="2">
    <location>
        <begin position="1"/>
        <end position="22"/>
    </location>
</feature>
<comment type="caution">
    <text evidence="3">The sequence shown here is derived from an EMBL/GenBank/DDBJ whole genome shotgun (WGS) entry which is preliminary data.</text>
</comment>
<protein>
    <submittedName>
        <fullName evidence="4">Hypothetical_protein</fullName>
    </submittedName>
</protein>
<evidence type="ECO:0000256" key="1">
    <source>
        <dbReference type="SAM" id="Coils"/>
    </source>
</evidence>
<gene>
    <name evidence="3" type="ORF">HINF_LOCUS5552</name>
    <name evidence="4" type="ORF">HINF_LOCUS60643</name>
</gene>
<name>A0AA86TJX4_9EUKA</name>
<evidence type="ECO:0000313" key="3">
    <source>
        <dbReference type="EMBL" id="CAI9917907.1"/>
    </source>
</evidence>
<proteinExistence type="predicted"/>
<reference evidence="4 5" key="2">
    <citation type="submission" date="2024-07" db="EMBL/GenBank/DDBJ databases">
        <authorList>
            <person name="Akdeniz Z."/>
        </authorList>
    </citation>
    <scope>NUCLEOTIDE SEQUENCE [LARGE SCALE GENOMIC DNA]</scope>
</reference>
<dbReference type="EMBL" id="CATOUU010000145">
    <property type="protein sequence ID" value="CAI9917907.1"/>
    <property type="molecule type" value="Genomic_DNA"/>
</dbReference>
<evidence type="ECO:0000313" key="5">
    <source>
        <dbReference type="Proteomes" id="UP001642409"/>
    </source>
</evidence>
<reference evidence="3" key="1">
    <citation type="submission" date="2023-06" db="EMBL/GenBank/DDBJ databases">
        <authorList>
            <person name="Kurt Z."/>
        </authorList>
    </citation>
    <scope>NUCLEOTIDE SEQUENCE</scope>
</reference>
<feature type="compositionally biased region" description="Polar residues" evidence="2">
    <location>
        <begin position="11"/>
        <end position="22"/>
    </location>
</feature>